<comment type="caution">
    <text evidence="1">The sequence shown here is derived from an EMBL/GenBank/DDBJ whole genome shotgun (WGS) entry which is preliminary data.</text>
</comment>
<proteinExistence type="predicted"/>
<protein>
    <submittedName>
        <fullName evidence="1">Uncharacterized protein</fullName>
    </submittedName>
</protein>
<gene>
    <name evidence="1" type="ORF">DSO57_1031643</name>
</gene>
<evidence type="ECO:0000313" key="1">
    <source>
        <dbReference type="EMBL" id="KAJ9056569.1"/>
    </source>
</evidence>
<reference evidence="1" key="1">
    <citation type="submission" date="2022-04" db="EMBL/GenBank/DDBJ databases">
        <title>Genome of the entomopathogenic fungus Entomophthora muscae.</title>
        <authorList>
            <person name="Elya C."/>
            <person name="Lovett B.R."/>
            <person name="Lee E."/>
            <person name="Macias A.M."/>
            <person name="Hajek A.E."/>
            <person name="De Bivort B.L."/>
            <person name="Kasson M.T."/>
            <person name="De Fine Licht H.H."/>
            <person name="Stajich J.E."/>
        </authorList>
    </citation>
    <scope>NUCLEOTIDE SEQUENCE</scope>
    <source>
        <strain evidence="1">Berkeley</strain>
    </source>
</reference>
<sequence>MTLPLTPRPNRLQESVATNESTSTQIFGMMYITLTGLIDSMVPVSGPWAVLGKSLSYIVKLIPILWWALPAGPAGRQPPSSQEPPLVGSLKNPDTIFFLPQGPSLLIFLVQVELDGFLGISQVAQRLSSAFFWWVSFPLDVILGFLIVSLVAVYVFNFIFLSAACLDGWGGCLNPLVGEQISIFFEQQGTVKHIMNLPGGW</sequence>
<dbReference type="Proteomes" id="UP001165960">
    <property type="component" value="Unassembled WGS sequence"/>
</dbReference>
<evidence type="ECO:0000313" key="2">
    <source>
        <dbReference type="Proteomes" id="UP001165960"/>
    </source>
</evidence>
<name>A0ACC2S2N4_9FUNG</name>
<keyword evidence="2" id="KW-1185">Reference proteome</keyword>
<accession>A0ACC2S2N4</accession>
<organism evidence="1 2">
    <name type="scientific">Entomophthora muscae</name>
    <dbReference type="NCBI Taxonomy" id="34485"/>
    <lineage>
        <taxon>Eukaryota</taxon>
        <taxon>Fungi</taxon>
        <taxon>Fungi incertae sedis</taxon>
        <taxon>Zoopagomycota</taxon>
        <taxon>Entomophthoromycotina</taxon>
        <taxon>Entomophthoromycetes</taxon>
        <taxon>Entomophthorales</taxon>
        <taxon>Entomophthoraceae</taxon>
        <taxon>Entomophthora</taxon>
    </lineage>
</organism>
<dbReference type="EMBL" id="QTSX02005909">
    <property type="protein sequence ID" value="KAJ9056569.1"/>
    <property type="molecule type" value="Genomic_DNA"/>
</dbReference>